<comment type="caution">
    <text evidence="1">The sequence shown here is derived from an EMBL/GenBank/DDBJ whole genome shotgun (WGS) entry which is preliminary data.</text>
</comment>
<reference evidence="1" key="1">
    <citation type="submission" date="2020-04" db="EMBL/GenBank/DDBJ databases">
        <authorList>
            <person name="Alioto T."/>
            <person name="Alioto T."/>
            <person name="Gomez Garrido J."/>
        </authorList>
    </citation>
    <scope>NUCLEOTIDE SEQUENCE</scope>
    <source>
        <strain evidence="1">A484AB</strain>
    </source>
</reference>
<name>A0A6S7KWU9_PARCT</name>
<dbReference type="AlphaFoldDB" id="A0A6S7KWU9"/>
<keyword evidence="2" id="KW-1185">Reference proteome</keyword>
<evidence type="ECO:0000313" key="2">
    <source>
        <dbReference type="Proteomes" id="UP001152795"/>
    </source>
</evidence>
<accession>A0A6S7KWU9</accession>
<organism evidence="1 2">
    <name type="scientific">Paramuricea clavata</name>
    <name type="common">Red gorgonian</name>
    <name type="synonym">Violescent sea-whip</name>
    <dbReference type="NCBI Taxonomy" id="317549"/>
    <lineage>
        <taxon>Eukaryota</taxon>
        <taxon>Metazoa</taxon>
        <taxon>Cnidaria</taxon>
        <taxon>Anthozoa</taxon>
        <taxon>Octocorallia</taxon>
        <taxon>Malacalcyonacea</taxon>
        <taxon>Plexauridae</taxon>
        <taxon>Paramuricea</taxon>
    </lineage>
</organism>
<protein>
    <submittedName>
        <fullName evidence="1">Uncharacterized protein</fullName>
    </submittedName>
</protein>
<sequence>MRNNLLFFNIPEHEENTEYTEIIHDLLEQKIEIVQIEDARKHVEIDRSHRIGRKGEGKSCFPELKKARAAGKQSRIVKDKLIIEGQSDDAEENLKLKLESLINRDPKDVNPSCEASTKEVCSSVNELTEPFVSQFDGLKADIATLVDITSDLITEINSMRSKQKDFESVIRKQDSEICRLSEANLLLASSLRSLGNSTFKVMNINPMTNSPTNSMRNTTFNDPTTTDKDPLIDPNIYTSHTIGPTLFNEFNIYDEFRNIASDQPSVLNSDLNQSTEDIINISHNETDIHNESVLIVKDQPSVSNTDLVKNCTLTEATNLNKASKTKSTTGKFNTSTSRL</sequence>
<evidence type="ECO:0000313" key="1">
    <source>
        <dbReference type="EMBL" id="CAB4031012.1"/>
    </source>
</evidence>
<dbReference type="Proteomes" id="UP001152795">
    <property type="component" value="Unassembled WGS sequence"/>
</dbReference>
<feature type="non-terminal residue" evidence="1">
    <location>
        <position position="339"/>
    </location>
</feature>
<dbReference type="EMBL" id="CACRXK020017293">
    <property type="protein sequence ID" value="CAB4031012.1"/>
    <property type="molecule type" value="Genomic_DNA"/>
</dbReference>
<dbReference type="Gene3D" id="3.30.70.1820">
    <property type="entry name" value="L1 transposable element, RRM domain"/>
    <property type="match status" value="1"/>
</dbReference>
<gene>
    <name evidence="1" type="ORF">PACLA_8A017988</name>
</gene>
<proteinExistence type="predicted"/>